<evidence type="ECO:0000313" key="4">
    <source>
        <dbReference type="Proteomes" id="UP000761264"/>
    </source>
</evidence>
<comment type="caution">
    <text evidence="3">The sequence shown here is derived from an EMBL/GenBank/DDBJ whole genome shotgun (WGS) entry which is preliminary data.</text>
</comment>
<dbReference type="Proteomes" id="UP000761264">
    <property type="component" value="Unassembled WGS sequence"/>
</dbReference>
<name>A0A967KFG6_9PROT</name>
<evidence type="ECO:0000256" key="2">
    <source>
        <dbReference type="SAM" id="MobiDB-lite"/>
    </source>
</evidence>
<dbReference type="RefSeq" id="WP_167231868.1">
    <property type="nucleotide sequence ID" value="NZ_JAAQPH010000045.1"/>
</dbReference>
<organism evidence="3 4">
    <name type="scientific">Pelagibius litoralis</name>
    <dbReference type="NCBI Taxonomy" id="374515"/>
    <lineage>
        <taxon>Bacteria</taxon>
        <taxon>Pseudomonadati</taxon>
        <taxon>Pseudomonadota</taxon>
        <taxon>Alphaproteobacteria</taxon>
        <taxon>Rhodospirillales</taxon>
        <taxon>Rhodovibrionaceae</taxon>
        <taxon>Pelagibius</taxon>
    </lineage>
</organism>
<accession>A0A967KFG6</accession>
<protein>
    <submittedName>
        <fullName evidence="3">Uncharacterized protein</fullName>
    </submittedName>
</protein>
<gene>
    <name evidence="3" type="ORF">HBA54_28070</name>
</gene>
<proteinExistence type="predicted"/>
<sequence>MTVLENARATIGGNNPPEPLPFEAISQRIDGLYDEAKNWLDGDPVTSQEMADGLNLLIDMIRKAEKEADELRKAENKPYDDGKAEVQARYAPLIGKTKAVKGKTVLALESAKKALTPWLEKLEAEKREAEAKAQAEAEAKRRAAEEAFKASQVTDLAAREEAERLNEVANKAEIAARVAAKDKARAKGGAGRATTLRTYYRHELTDPTEFARWAWQHCQHEMYGFLNDLAKRMVDGNPHRELPGVKIHEEKKAV</sequence>
<evidence type="ECO:0000256" key="1">
    <source>
        <dbReference type="SAM" id="Coils"/>
    </source>
</evidence>
<dbReference type="AlphaFoldDB" id="A0A967KFG6"/>
<evidence type="ECO:0000313" key="3">
    <source>
        <dbReference type="EMBL" id="NIA72449.1"/>
    </source>
</evidence>
<feature type="coiled-coil region" evidence="1">
    <location>
        <begin position="119"/>
        <end position="147"/>
    </location>
</feature>
<keyword evidence="4" id="KW-1185">Reference proteome</keyword>
<reference evidence="3" key="1">
    <citation type="submission" date="2020-03" db="EMBL/GenBank/DDBJ databases">
        <title>Genome of Pelagibius litoralis DSM 21314T.</title>
        <authorList>
            <person name="Wang G."/>
        </authorList>
    </citation>
    <scope>NUCLEOTIDE SEQUENCE</scope>
    <source>
        <strain evidence="3">DSM 21314</strain>
    </source>
</reference>
<dbReference type="EMBL" id="JAAQPH010000045">
    <property type="protein sequence ID" value="NIA72449.1"/>
    <property type="molecule type" value="Genomic_DNA"/>
</dbReference>
<keyword evidence="1" id="KW-0175">Coiled coil</keyword>
<feature type="region of interest" description="Disordered" evidence="2">
    <location>
        <begin position="1"/>
        <end position="20"/>
    </location>
</feature>